<keyword evidence="3" id="KW-1185">Reference proteome</keyword>
<organism evidence="2 3">
    <name type="scientific">Planomonospora sphaerica</name>
    <dbReference type="NCBI Taxonomy" id="161355"/>
    <lineage>
        <taxon>Bacteria</taxon>
        <taxon>Bacillati</taxon>
        <taxon>Actinomycetota</taxon>
        <taxon>Actinomycetes</taxon>
        <taxon>Streptosporangiales</taxon>
        <taxon>Streptosporangiaceae</taxon>
        <taxon>Planomonospora</taxon>
    </lineage>
</organism>
<name>A0A161LJ60_9ACTN</name>
<reference evidence="2 3" key="1">
    <citation type="journal article" date="2016" name="Genome Announc.">
        <title>Draft Genome Sequence of Planomonospora sphaerica JCM9374, a Rare Actinomycete.</title>
        <authorList>
            <person name="Dohra H."/>
            <person name="Suzuki T."/>
            <person name="Inoue Y."/>
            <person name="Kodani S."/>
        </authorList>
    </citation>
    <scope>NUCLEOTIDE SEQUENCE [LARGE SCALE GENOMIC DNA]</scope>
    <source>
        <strain evidence="2 3">JCM 9374</strain>
    </source>
</reference>
<gene>
    <name evidence="2" type="ORF">PS9374_04569</name>
</gene>
<dbReference type="RefSeq" id="WP_068899848.1">
    <property type="nucleotide sequence ID" value="NZ_BDCX01000011.1"/>
</dbReference>
<evidence type="ECO:0000313" key="2">
    <source>
        <dbReference type="EMBL" id="GAT68904.1"/>
    </source>
</evidence>
<sequence length="1108" mass="118888">MSDDLVAAIARVLSDVTLPLRRHLSTPESLRGLIVRYGWNADELDATTAQAVSAAMALGNVLDDLQSLDEPQELIAAFTELSDAVRALTGITRVGLPFPFDQETFWQELPLQLIDDLLISYLETGHPVIFSILLLIGVGEIELVTPEGANRDRYLSRRLNWQRLTDLADPEGLIRKVYRWGDPAGFDHDRLLRSLARVLWSLQVEARVVRPATIVLDQHYPPGNQHRDSIRELQVPLIREEAELGLTLLPVSSIDGVPSGLLLSPYATGALPPGADAGDGFAFELTGRFEGGTGLGVVLLPGELRLAGGPGMIEARVGLSGQPAVPWIALGTAESHRVEVPGIVAEVVLKGTTAEPELLLSLATPNQRPIALVIQMGEGDGLLNRLFGTEPQRLEFGGLVSWSSKTGLALSGQAAVRVTIPIGKRIAVVELHMLTIGLSTDGQGAELTLALAASATLGPFVASVDSVGVRLTLHPAGEGEQRVFGDLALDFGFLPPTGVGLAIDGPGISGGGFLDMNRERQEYAGVLQLDLAGFAVSAIGLITTRPGEFSLLVIISVEFSPIQLGYGFTLNGVGGLLGVNRSIAVEQIQNELANGALDSMLFPRDPVRNAQRIVADLGRFFPAAQGQYVFGPSVVLGWGTPSILTITLGILIEFPSPLRVVLAGRLRLVLPDEEAAIAVIQLDILGSLDLSQGRLSIDGSLRDSRIAMFALAGDIAVRASWRNDPGFLLAVGGFNPRFRPPHGLRPLRRASISLADSDNPRLRLEAYCALTPTTVQFGARLDLYASADIVLGTFSVAAVLGFDALVQLAPFSFVVDIFAGVILKWNDDPFLGVELALTLWGPTPWRAQGTATFHFLGKHTVNFELTLGDSGPPPLPDPVDVLALLGSALLDPRNWEAARPSRETPLVTVRPGEKGELVVHPLGSLTVRQHVVPLNTEITRFGAARPSDATRFTVARLDAAGARVEPLALVEDLFARAQFVEVSEMERLSAPAFETMPAGARFGGGTLLLPADGIHTVDELVYDEYLIDLAVPTEQQPFTLPVSDVLGLTRRKLRPYSGRMLPISVRPRTFRLTDATLTPALQEAMSYGDAVRQAGPGQWIVAEHEVRR</sequence>
<feature type="domain" description="DUF6603" evidence="1">
    <location>
        <begin position="423"/>
        <end position="984"/>
    </location>
</feature>
<protein>
    <submittedName>
        <fullName evidence="2">Transcriptional regulator</fullName>
    </submittedName>
</protein>
<dbReference type="InterPro" id="IPR046538">
    <property type="entry name" value="DUF6603"/>
</dbReference>
<dbReference type="OrthoDB" id="535891at2"/>
<evidence type="ECO:0000259" key="1">
    <source>
        <dbReference type="Pfam" id="PF20248"/>
    </source>
</evidence>
<evidence type="ECO:0000313" key="3">
    <source>
        <dbReference type="Proteomes" id="UP000077701"/>
    </source>
</evidence>
<dbReference type="Pfam" id="PF20248">
    <property type="entry name" value="DUF6603"/>
    <property type="match status" value="1"/>
</dbReference>
<dbReference type="AlphaFoldDB" id="A0A161LJ60"/>
<reference evidence="3" key="2">
    <citation type="submission" date="2016-04" db="EMBL/GenBank/DDBJ databases">
        <title>Planomonospora sphaerica JCM9374 whole genome shotgun sequence.</title>
        <authorList>
            <person name="Suzuki T."/>
            <person name="Dohra H."/>
            <person name="Kodani S."/>
        </authorList>
    </citation>
    <scope>NUCLEOTIDE SEQUENCE [LARGE SCALE GENOMIC DNA]</scope>
    <source>
        <strain evidence="3">JCM 9374</strain>
    </source>
</reference>
<dbReference type="EMBL" id="BDCX01000011">
    <property type="protein sequence ID" value="GAT68904.1"/>
    <property type="molecule type" value="Genomic_DNA"/>
</dbReference>
<accession>A0A161LJ60</accession>
<proteinExistence type="predicted"/>
<dbReference type="Proteomes" id="UP000077701">
    <property type="component" value="Unassembled WGS sequence"/>
</dbReference>
<comment type="caution">
    <text evidence="2">The sequence shown here is derived from an EMBL/GenBank/DDBJ whole genome shotgun (WGS) entry which is preliminary data.</text>
</comment>
<dbReference type="STRING" id="161355.PS9374_04569"/>